<proteinExistence type="predicted"/>
<sequence length="97" mass="10677">MRAAHEAKMKPFVAKMAKIASAAVRTELLVPAMRVVIPLLNHAFGSPVRAHRQSMDKVALTRPGSWLGCTHAPRARRPRKWWVGQGAEAPHPAQPTI</sequence>
<organism evidence="2 3">
    <name type="scientific">Sinomonas cyclohexanicum</name>
    <name type="common">Corynebacterium cyclohexanicum</name>
    <dbReference type="NCBI Taxonomy" id="322009"/>
    <lineage>
        <taxon>Bacteria</taxon>
        <taxon>Bacillati</taxon>
        <taxon>Actinomycetota</taxon>
        <taxon>Actinomycetes</taxon>
        <taxon>Micrococcales</taxon>
        <taxon>Micrococcaceae</taxon>
        <taxon>Sinomonas</taxon>
    </lineage>
</organism>
<protein>
    <submittedName>
        <fullName evidence="2">Uncharacterized protein</fullName>
    </submittedName>
</protein>
<dbReference type="Proteomes" id="UP001319861">
    <property type="component" value="Chromosome"/>
</dbReference>
<accession>A0ABM7Q155</accession>
<name>A0ABM7Q155_SINCY</name>
<evidence type="ECO:0000313" key="3">
    <source>
        <dbReference type="Proteomes" id="UP001319861"/>
    </source>
</evidence>
<gene>
    <name evidence="2" type="ORF">SCMU_41440</name>
</gene>
<feature type="region of interest" description="Disordered" evidence="1">
    <location>
        <begin position="78"/>
        <end position="97"/>
    </location>
</feature>
<dbReference type="EMBL" id="AP024525">
    <property type="protein sequence ID" value="BCT78302.1"/>
    <property type="molecule type" value="Genomic_DNA"/>
</dbReference>
<evidence type="ECO:0000256" key="1">
    <source>
        <dbReference type="SAM" id="MobiDB-lite"/>
    </source>
</evidence>
<reference evidence="2 3" key="1">
    <citation type="journal article" date="2021" name="J. Biosci. Bioeng.">
        <title>Identification and characterization of a chc gene cluster responsible for the aromatization pathway of cyclohexanecarboxylate degradation in Sinomonas cyclohexanicum ATCC 51369.</title>
        <authorList>
            <person name="Yamamoto T."/>
            <person name="Hasegawa Y."/>
            <person name="Lau P.C.K."/>
            <person name="Iwaki H."/>
        </authorList>
    </citation>
    <scope>NUCLEOTIDE SEQUENCE [LARGE SCALE GENOMIC DNA]</scope>
    <source>
        <strain evidence="2 3">ATCC 51369</strain>
    </source>
</reference>
<evidence type="ECO:0000313" key="2">
    <source>
        <dbReference type="EMBL" id="BCT78302.1"/>
    </source>
</evidence>
<keyword evidence="3" id="KW-1185">Reference proteome</keyword>